<name>A0A941HRB4_9CLOT</name>
<dbReference type="Gene3D" id="2.180.10.10">
    <property type="entry name" value="RHS repeat-associated core"/>
    <property type="match status" value="1"/>
</dbReference>
<dbReference type="Proteomes" id="UP000675379">
    <property type="component" value="Unassembled WGS sequence"/>
</dbReference>
<sequence length="212" mass="23115">MEGSLAETLGQKNPCRYRGYSYDKETELYYVSSRYYDPETCRFINADSTDTLTATMDDVTDKNLFAYCDNNPIMRMDDDGEFWKEIGLAVGITAGIVAVGALVVATGGLAVVAVAGGGTMLVATSTTTAALGVAAVAGKVAYGGILVHATAETAERYISYSKSKSDPYARPGQKKQGRERKEKNKNDNWKQNPNKKAKPLPKHIPGREHRKY</sequence>
<accession>A0A941HRB4</accession>
<dbReference type="InterPro" id="IPR022385">
    <property type="entry name" value="Rhs_assc_core"/>
</dbReference>
<dbReference type="NCBIfam" id="TIGR03696">
    <property type="entry name" value="Rhs_assc_core"/>
    <property type="match status" value="1"/>
</dbReference>
<feature type="transmembrane region" description="Helical" evidence="2">
    <location>
        <begin position="86"/>
        <end position="115"/>
    </location>
</feature>
<dbReference type="AlphaFoldDB" id="A0A941HRB4"/>
<dbReference type="PANTHER" id="PTHR32305:SF17">
    <property type="entry name" value="TRNA NUCLEASE WAPA"/>
    <property type="match status" value="1"/>
</dbReference>
<dbReference type="InterPro" id="IPR050708">
    <property type="entry name" value="T6SS_VgrG/RHS"/>
</dbReference>
<proteinExistence type="predicted"/>
<feature type="compositionally biased region" description="Basic and acidic residues" evidence="1">
    <location>
        <begin position="179"/>
        <end position="188"/>
    </location>
</feature>
<organism evidence="3 4">
    <name type="scientific">Proteiniclasticum sediminis</name>
    <dbReference type="NCBI Taxonomy" id="2804028"/>
    <lineage>
        <taxon>Bacteria</taxon>
        <taxon>Bacillati</taxon>
        <taxon>Bacillota</taxon>
        <taxon>Clostridia</taxon>
        <taxon>Eubacteriales</taxon>
        <taxon>Clostridiaceae</taxon>
        <taxon>Proteiniclasticum</taxon>
    </lineage>
</organism>
<reference evidence="3" key="1">
    <citation type="submission" date="2021-04" db="EMBL/GenBank/DDBJ databases">
        <title>Proteiniclasticum sedimins sp. nov., an obligate anaerobic bacterium isolated from anaerobic sludge.</title>
        <authorList>
            <person name="Liu J."/>
        </authorList>
    </citation>
    <scope>NUCLEOTIDE SEQUENCE</scope>
    <source>
        <strain evidence="3">BAD-10</strain>
    </source>
</reference>
<evidence type="ECO:0000256" key="1">
    <source>
        <dbReference type="SAM" id="MobiDB-lite"/>
    </source>
</evidence>
<evidence type="ECO:0000313" key="3">
    <source>
        <dbReference type="EMBL" id="MBR0577409.1"/>
    </source>
</evidence>
<keyword evidence="2" id="KW-0812">Transmembrane</keyword>
<keyword evidence="4" id="KW-1185">Reference proteome</keyword>
<keyword evidence="2" id="KW-1133">Transmembrane helix</keyword>
<evidence type="ECO:0000313" key="4">
    <source>
        <dbReference type="Proteomes" id="UP000675379"/>
    </source>
</evidence>
<protein>
    <submittedName>
        <fullName evidence="3">RHS repeat-associated core domain-containing protein</fullName>
    </submittedName>
</protein>
<keyword evidence="2" id="KW-0472">Membrane</keyword>
<dbReference type="PANTHER" id="PTHR32305">
    <property type="match status" value="1"/>
</dbReference>
<evidence type="ECO:0000256" key="2">
    <source>
        <dbReference type="SAM" id="Phobius"/>
    </source>
</evidence>
<gene>
    <name evidence="3" type="ORF">KCG48_13930</name>
</gene>
<comment type="caution">
    <text evidence="3">The sequence shown here is derived from an EMBL/GenBank/DDBJ whole genome shotgun (WGS) entry which is preliminary data.</text>
</comment>
<dbReference type="EMBL" id="JAGSCS010000032">
    <property type="protein sequence ID" value="MBR0577409.1"/>
    <property type="molecule type" value="Genomic_DNA"/>
</dbReference>
<feature type="region of interest" description="Disordered" evidence="1">
    <location>
        <begin position="162"/>
        <end position="212"/>
    </location>
</feature>